<name>A0A0A9E2W1_ARUDO</name>
<accession>A0A0A9E2W1</accession>
<proteinExistence type="predicted"/>
<dbReference type="EMBL" id="GBRH01205665">
    <property type="protein sequence ID" value="JAD92230.1"/>
    <property type="molecule type" value="Transcribed_RNA"/>
</dbReference>
<protein>
    <submittedName>
        <fullName evidence="1">Uncharacterized protein</fullName>
    </submittedName>
</protein>
<reference evidence="1" key="2">
    <citation type="journal article" date="2015" name="Data Brief">
        <title>Shoot transcriptome of the giant reed, Arundo donax.</title>
        <authorList>
            <person name="Barrero R.A."/>
            <person name="Guerrero F.D."/>
            <person name="Moolhuijzen P."/>
            <person name="Goolsby J.A."/>
            <person name="Tidwell J."/>
            <person name="Bellgard S.E."/>
            <person name="Bellgard M.I."/>
        </authorList>
    </citation>
    <scope>NUCLEOTIDE SEQUENCE</scope>
    <source>
        <tissue evidence="1">Shoot tissue taken approximately 20 cm above the soil surface</tissue>
    </source>
</reference>
<organism evidence="1">
    <name type="scientific">Arundo donax</name>
    <name type="common">Giant reed</name>
    <name type="synonym">Donax arundinaceus</name>
    <dbReference type="NCBI Taxonomy" id="35708"/>
    <lineage>
        <taxon>Eukaryota</taxon>
        <taxon>Viridiplantae</taxon>
        <taxon>Streptophyta</taxon>
        <taxon>Embryophyta</taxon>
        <taxon>Tracheophyta</taxon>
        <taxon>Spermatophyta</taxon>
        <taxon>Magnoliopsida</taxon>
        <taxon>Liliopsida</taxon>
        <taxon>Poales</taxon>
        <taxon>Poaceae</taxon>
        <taxon>PACMAD clade</taxon>
        <taxon>Arundinoideae</taxon>
        <taxon>Arundineae</taxon>
        <taxon>Arundo</taxon>
    </lineage>
</organism>
<reference evidence="1" key="1">
    <citation type="submission" date="2014-09" db="EMBL/GenBank/DDBJ databases">
        <authorList>
            <person name="Magalhaes I.L.F."/>
            <person name="Oliveira U."/>
            <person name="Santos F.R."/>
            <person name="Vidigal T.H.D.A."/>
            <person name="Brescovit A.D."/>
            <person name="Santos A.J."/>
        </authorList>
    </citation>
    <scope>NUCLEOTIDE SEQUENCE</scope>
    <source>
        <tissue evidence="1">Shoot tissue taken approximately 20 cm above the soil surface</tissue>
    </source>
</reference>
<dbReference type="AlphaFoldDB" id="A0A0A9E2W1"/>
<evidence type="ECO:0000313" key="1">
    <source>
        <dbReference type="EMBL" id="JAD92230.1"/>
    </source>
</evidence>
<dbReference type="PROSITE" id="PS51257">
    <property type="entry name" value="PROKAR_LIPOPROTEIN"/>
    <property type="match status" value="1"/>
</dbReference>
<sequence length="102" mass="11440">MNISKNVDSINSLQYVLSSCIPRSRPSSFLLSWPLFRAIFLSTMSPPIGTQLSSVPCDTTWASRRFRNPSSKSMRNAMHHLLMTLCWENTGVGQTETGSKNM</sequence>